<feature type="binding site" evidence="11">
    <location>
        <position position="407"/>
    </location>
    <ligand>
        <name>substrate</name>
    </ligand>
</feature>
<feature type="binding site" evidence="11">
    <location>
        <position position="412"/>
    </location>
    <ligand>
        <name>substrate</name>
    </ligand>
</feature>
<dbReference type="GO" id="GO:0006592">
    <property type="term" value="P:ornithine biosynthetic process"/>
    <property type="evidence" value="ECO:0007669"/>
    <property type="project" value="TreeGrafter"/>
</dbReference>
<keyword evidence="5 11" id="KW-0055">Arginine biosynthesis</keyword>
<dbReference type="PANTHER" id="PTHR23100">
    <property type="entry name" value="ARGININE BIOSYNTHESIS BIFUNCTIONAL PROTEIN ARGJ"/>
    <property type="match status" value="1"/>
</dbReference>
<evidence type="ECO:0000256" key="6">
    <source>
        <dbReference type="ARBA" id="ARBA00022605"/>
    </source>
</evidence>
<keyword evidence="13" id="KW-1185">Reference proteome</keyword>
<dbReference type="Pfam" id="PF01960">
    <property type="entry name" value="ArgJ"/>
    <property type="match status" value="1"/>
</dbReference>
<dbReference type="FunFam" id="3.60.70.12:FF:000001">
    <property type="entry name" value="Arginine biosynthesis bifunctional protein ArgJ, chloroplastic"/>
    <property type="match status" value="1"/>
</dbReference>
<proteinExistence type="inferred from homology"/>
<feature type="chain" id="PRO_5023523276" description="Arginine biosynthesis bifunctional protein ArgJ beta chain" evidence="11">
    <location>
        <begin position="197"/>
        <end position="412"/>
    </location>
</feature>
<dbReference type="OrthoDB" id="9804242at2"/>
<dbReference type="EC" id="2.3.1.35" evidence="11"/>
<gene>
    <name evidence="11" type="primary">argJ</name>
    <name evidence="12" type="ORF">ATE48_13730</name>
</gene>
<comment type="subcellular location">
    <subcellularLocation>
        <location evidence="1 11">Cytoplasm</location>
    </subcellularLocation>
</comment>
<keyword evidence="8 11" id="KW-0068">Autocatalytic cleavage</keyword>
<evidence type="ECO:0000256" key="2">
    <source>
        <dbReference type="ARBA" id="ARBA00006774"/>
    </source>
</evidence>
<keyword evidence="7 11" id="KW-0808">Transferase</keyword>
<keyword evidence="10 11" id="KW-0012">Acyltransferase</keyword>
<feature type="active site" description="Nucleophile" evidence="11">
    <location>
        <position position="197"/>
    </location>
</feature>
<dbReference type="FunFam" id="3.10.20.340:FF:000003">
    <property type="entry name" value="Arginine biosynthesis bifunctional protein ArgJ"/>
    <property type="match status" value="1"/>
</dbReference>
<comment type="similarity">
    <text evidence="2 11">Belongs to the ArgJ family.</text>
</comment>
<organism evidence="12 13">
    <name type="scientific">Candidatus Viadribacter manganicus</name>
    <dbReference type="NCBI Taxonomy" id="1759059"/>
    <lineage>
        <taxon>Bacteria</taxon>
        <taxon>Pseudomonadati</taxon>
        <taxon>Pseudomonadota</taxon>
        <taxon>Alphaproteobacteria</taxon>
        <taxon>Hyphomonadales</taxon>
        <taxon>Hyphomonadaceae</taxon>
        <taxon>Candidatus Viadribacter</taxon>
    </lineage>
</organism>
<dbReference type="NCBIfam" id="TIGR00120">
    <property type="entry name" value="ArgJ"/>
    <property type="match status" value="1"/>
</dbReference>
<dbReference type="AlphaFoldDB" id="A0A1B1AK50"/>
<evidence type="ECO:0000256" key="4">
    <source>
        <dbReference type="ARBA" id="ARBA00022490"/>
    </source>
</evidence>
<dbReference type="Gene3D" id="3.60.70.12">
    <property type="entry name" value="L-amino peptidase D-ALA esterase/amidase"/>
    <property type="match status" value="1"/>
</dbReference>
<evidence type="ECO:0000313" key="13">
    <source>
        <dbReference type="Proteomes" id="UP000092498"/>
    </source>
</evidence>
<name>A0A1B1AK50_9PROT</name>
<keyword evidence="6 11" id="KW-0028">Amino-acid biosynthesis</keyword>
<protein>
    <recommendedName>
        <fullName evidence="11">Arginine biosynthesis bifunctional protein ArgJ</fullName>
    </recommendedName>
    <domain>
        <recommendedName>
            <fullName evidence="11">Glutamate N-acetyltransferase</fullName>
            <ecNumber evidence="11">2.3.1.35</ecNumber>
        </recommendedName>
        <alternativeName>
            <fullName evidence="11">Ornithine acetyltransferase</fullName>
            <shortName evidence="11">OATase</shortName>
        </alternativeName>
        <alternativeName>
            <fullName evidence="11">Ornithine transacetylase</fullName>
        </alternativeName>
    </domain>
    <domain>
        <recommendedName>
            <fullName evidence="11">Amino-acid acetyltransferase</fullName>
            <ecNumber evidence="11">2.3.1.1</ecNumber>
        </recommendedName>
        <alternativeName>
            <fullName evidence="11">N-acetylglutamate synthase</fullName>
            <shortName evidence="11">AGSase</shortName>
        </alternativeName>
    </domain>
    <component>
        <recommendedName>
            <fullName evidence="11">Arginine biosynthesis bifunctional protein ArgJ alpha chain</fullName>
        </recommendedName>
    </component>
    <component>
        <recommendedName>
            <fullName evidence="11">Arginine biosynthesis bifunctional protein ArgJ beta chain</fullName>
        </recommendedName>
    </component>
</protein>
<feature type="binding site" evidence="11">
    <location>
        <position position="160"/>
    </location>
    <ligand>
        <name>substrate</name>
    </ligand>
</feature>
<dbReference type="PANTHER" id="PTHR23100:SF0">
    <property type="entry name" value="ARGININE BIOSYNTHESIS BIFUNCTIONAL PROTEIN ARGJ, MITOCHONDRIAL"/>
    <property type="match status" value="1"/>
</dbReference>
<comment type="pathway">
    <text evidence="11">Amino-acid biosynthesis; L-arginine biosynthesis; L-ornithine and N-acetyl-L-glutamate from L-glutamate and N(2)-acetyl-L-ornithine (cyclic): step 1/1.</text>
</comment>
<evidence type="ECO:0000256" key="7">
    <source>
        <dbReference type="ARBA" id="ARBA00022679"/>
    </source>
</evidence>
<dbReference type="InParanoid" id="A0A1B1AK50"/>
<feature type="site" description="Cleavage; by autolysis" evidence="11">
    <location>
        <begin position="196"/>
        <end position="197"/>
    </location>
</feature>
<dbReference type="EMBL" id="CP013244">
    <property type="protein sequence ID" value="ANP46900.1"/>
    <property type="molecule type" value="Genomic_DNA"/>
</dbReference>
<dbReference type="SUPFAM" id="SSF56266">
    <property type="entry name" value="DmpA/ArgJ-like"/>
    <property type="match status" value="1"/>
</dbReference>
<dbReference type="UniPathway" id="UPA00068">
    <property type="reaction ID" value="UER00106"/>
</dbReference>
<dbReference type="RefSeq" id="WP_066772428.1">
    <property type="nucleotide sequence ID" value="NZ_CP013244.1"/>
</dbReference>
<dbReference type="GO" id="GO:0004358">
    <property type="term" value="F:L-glutamate N-acetyltransferase activity, acting on acetyl-L-ornithine as donor"/>
    <property type="evidence" value="ECO:0007669"/>
    <property type="project" value="UniProtKB-UniRule"/>
</dbReference>
<evidence type="ECO:0000256" key="5">
    <source>
        <dbReference type="ARBA" id="ARBA00022571"/>
    </source>
</evidence>
<comment type="function">
    <text evidence="11">Catalyzes two activities which are involved in the cyclic version of arginine biosynthesis: the synthesis of N-acetylglutamate from glutamate and acetyl-CoA as the acetyl donor, and of ornithine by transacetylation between N(2)-acetylornithine and glutamate.</text>
</comment>
<dbReference type="HAMAP" id="MF_01106">
    <property type="entry name" value="ArgJ"/>
    <property type="match status" value="1"/>
</dbReference>
<comment type="pathway">
    <text evidence="11">Amino-acid biosynthesis; L-arginine biosynthesis; N(2)-acetyl-L-ornithine from L-glutamate: step 1/4.</text>
</comment>
<dbReference type="Gene3D" id="3.10.20.340">
    <property type="entry name" value="ArgJ beta chain, C-terminal domain"/>
    <property type="match status" value="1"/>
</dbReference>
<comment type="catalytic activity">
    <reaction evidence="11">
        <text>L-glutamate + acetyl-CoA = N-acetyl-L-glutamate + CoA + H(+)</text>
        <dbReference type="Rhea" id="RHEA:24292"/>
        <dbReference type="ChEBI" id="CHEBI:15378"/>
        <dbReference type="ChEBI" id="CHEBI:29985"/>
        <dbReference type="ChEBI" id="CHEBI:44337"/>
        <dbReference type="ChEBI" id="CHEBI:57287"/>
        <dbReference type="ChEBI" id="CHEBI:57288"/>
        <dbReference type="EC" id="2.3.1.1"/>
    </reaction>
</comment>
<dbReference type="GO" id="GO:0006526">
    <property type="term" value="P:L-arginine biosynthetic process"/>
    <property type="evidence" value="ECO:0007669"/>
    <property type="project" value="UniProtKB-UniRule"/>
</dbReference>
<dbReference type="GO" id="GO:0004042">
    <property type="term" value="F:L-glutamate N-acetyltransferase activity"/>
    <property type="evidence" value="ECO:0007669"/>
    <property type="project" value="UniProtKB-UniRule"/>
</dbReference>
<dbReference type="EC" id="2.3.1.1" evidence="11"/>
<dbReference type="CDD" id="cd02152">
    <property type="entry name" value="OAT"/>
    <property type="match status" value="1"/>
</dbReference>
<evidence type="ECO:0000256" key="1">
    <source>
        <dbReference type="ARBA" id="ARBA00004496"/>
    </source>
</evidence>
<dbReference type="STRING" id="1759059.ATE48_13730"/>
<keyword evidence="9 11" id="KW-0511">Multifunctional enzyme</keyword>
<feature type="binding site" evidence="11">
    <location>
        <position position="284"/>
    </location>
    <ligand>
        <name>substrate</name>
    </ligand>
</feature>
<feature type="binding site" evidence="11">
    <location>
        <position position="186"/>
    </location>
    <ligand>
        <name>substrate</name>
    </ligand>
</feature>
<evidence type="ECO:0000256" key="10">
    <source>
        <dbReference type="ARBA" id="ARBA00023315"/>
    </source>
</evidence>
<keyword evidence="4 11" id="KW-0963">Cytoplasm</keyword>
<feature type="site" description="Involved in the stabilization of negative charge on the oxyanion by the formation of the oxyanion hole" evidence="11">
    <location>
        <position position="125"/>
    </location>
</feature>
<dbReference type="InterPro" id="IPR016117">
    <property type="entry name" value="ArgJ-like_dom_sf"/>
</dbReference>
<dbReference type="InterPro" id="IPR042195">
    <property type="entry name" value="ArgJ_beta_C"/>
</dbReference>
<evidence type="ECO:0000256" key="3">
    <source>
        <dbReference type="ARBA" id="ARBA00011475"/>
    </source>
</evidence>
<dbReference type="Proteomes" id="UP000092498">
    <property type="component" value="Chromosome"/>
</dbReference>
<evidence type="ECO:0000313" key="12">
    <source>
        <dbReference type="EMBL" id="ANP46900.1"/>
    </source>
</evidence>
<comment type="subunit">
    <text evidence="3 11">Heterotetramer of two alpha and two beta chains.</text>
</comment>
<reference evidence="12 13" key="1">
    <citation type="submission" date="2015-11" db="EMBL/GenBank/DDBJ databases">
        <title>Whole-Genome Sequence of Candidatus Oderbacter manganicum from the National Park Lower Oder Valley, Germany.</title>
        <authorList>
            <person name="Braun B."/>
            <person name="Liere K."/>
            <person name="Szewzyk U."/>
        </authorList>
    </citation>
    <scope>NUCLEOTIDE SEQUENCE [LARGE SCALE GENOMIC DNA]</scope>
    <source>
        <strain evidence="12 13">OTSz_A_272</strain>
    </source>
</reference>
<evidence type="ECO:0000256" key="9">
    <source>
        <dbReference type="ARBA" id="ARBA00023268"/>
    </source>
</evidence>
<dbReference type="InterPro" id="IPR002813">
    <property type="entry name" value="Arg_biosynth_ArgJ"/>
</dbReference>
<dbReference type="GO" id="GO:0005737">
    <property type="term" value="C:cytoplasm"/>
    <property type="evidence" value="ECO:0007669"/>
    <property type="project" value="UniProtKB-SubCell"/>
</dbReference>
<feature type="binding site" evidence="11">
    <location>
        <position position="197"/>
    </location>
    <ligand>
        <name>substrate</name>
    </ligand>
</feature>
<dbReference type="KEGG" id="cbot:ATE48_13730"/>
<sequence length="412" mass="43011">MKPDSKISPLAPASFPDLPAIAGLEAAIGRAGFYKHERPDLLLLRCVKGAKAAGVFTSNAVGSAPTDWCKQALSVTRGGARGLLVNAGCANSFTGPAGDGACKRALEAAAEKLDVEAREMLAASTGVIGVVLDDSKIAAALPKMELAPVNWPEAATAIMTTDTFPKGSGATCKIGEVEVHIAGIAKGSGMIAPDMATMLAFVFTDAALSAPILKTLLRQETESSFNSITVDGDRSTNDCVLLFATGQSNVPPIADAKDERLNEFRAALSKVLADLAIQIVRDGEGATKLVTVSVDGAANDSSAKAIARTICESPLVKTAIAGEDANWGRIVMAIGRSDQPVKREMIGVRFGDLHAARNGMISDEYDEAAMSAYMKGSELEISVTVGPGAGRARMFTCDLTKRYIEINGDYRS</sequence>
<comment type="catalytic activity">
    <reaction evidence="11">
        <text>N(2)-acetyl-L-ornithine + L-glutamate = N-acetyl-L-glutamate + L-ornithine</text>
        <dbReference type="Rhea" id="RHEA:15349"/>
        <dbReference type="ChEBI" id="CHEBI:29985"/>
        <dbReference type="ChEBI" id="CHEBI:44337"/>
        <dbReference type="ChEBI" id="CHEBI:46911"/>
        <dbReference type="ChEBI" id="CHEBI:57805"/>
        <dbReference type="EC" id="2.3.1.35"/>
    </reaction>
</comment>
<accession>A0A1B1AK50</accession>
<feature type="chain" id="PRO_5023523277" description="Arginine biosynthesis bifunctional protein ArgJ alpha chain" evidence="11">
    <location>
        <begin position="1"/>
        <end position="196"/>
    </location>
</feature>
<feature type="site" description="Involved in the stabilization of negative charge on the oxyanion by the formation of the oxyanion hole" evidence="11">
    <location>
        <position position="126"/>
    </location>
</feature>
<evidence type="ECO:0000256" key="11">
    <source>
        <dbReference type="HAMAP-Rule" id="MF_01106"/>
    </source>
</evidence>
<dbReference type="NCBIfam" id="NF003802">
    <property type="entry name" value="PRK05388.1"/>
    <property type="match status" value="1"/>
</dbReference>
<evidence type="ECO:0000256" key="8">
    <source>
        <dbReference type="ARBA" id="ARBA00022813"/>
    </source>
</evidence>